<reference evidence="2 3" key="1">
    <citation type="submission" date="2021-04" db="EMBL/GenBank/DDBJ databases">
        <authorList>
            <person name="De Guttry C."/>
            <person name="Zahm M."/>
            <person name="Klopp C."/>
            <person name="Cabau C."/>
            <person name="Louis A."/>
            <person name="Berthelot C."/>
            <person name="Parey E."/>
            <person name="Roest Crollius H."/>
            <person name="Montfort J."/>
            <person name="Robinson-Rechavi M."/>
            <person name="Bucao C."/>
            <person name="Bouchez O."/>
            <person name="Gislard M."/>
            <person name="Lluch J."/>
            <person name="Milhes M."/>
            <person name="Lampietro C."/>
            <person name="Lopez Roques C."/>
            <person name="Donnadieu C."/>
            <person name="Braasch I."/>
            <person name="Desvignes T."/>
            <person name="Postlethwait J."/>
            <person name="Bobe J."/>
            <person name="Wedekind C."/>
            <person name="Guiguen Y."/>
        </authorList>
    </citation>
    <scope>NUCLEOTIDE SEQUENCE [LARGE SCALE GENOMIC DNA]</scope>
    <source>
        <strain evidence="2">Cs_M1</strain>
        <tissue evidence="2">Blood</tissue>
    </source>
</reference>
<dbReference type="AlphaFoldDB" id="A0AAN8MLW6"/>
<proteinExistence type="predicted"/>
<evidence type="ECO:0000313" key="3">
    <source>
        <dbReference type="Proteomes" id="UP001356427"/>
    </source>
</evidence>
<sequence length="81" mass="9039">MEEEPHGMTSVNKYQPAELRVKEEEDHDDLNDQRPGGSPNSHPDSGKTSSESGEAESNQIPNQGDRTTVLCAERDFPNWDI</sequence>
<keyword evidence="3" id="KW-1185">Reference proteome</keyword>
<feature type="region of interest" description="Disordered" evidence="1">
    <location>
        <begin position="1"/>
        <end position="81"/>
    </location>
</feature>
<name>A0AAN8MLW6_9TELE</name>
<evidence type="ECO:0000256" key="1">
    <source>
        <dbReference type="SAM" id="MobiDB-lite"/>
    </source>
</evidence>
<dbReference type="EMBL" id="JAGTTL010000001">
    <property type="protein sequence ID" value="KAK6329123.1"/>
    <property type="molecule type" value="Genomic_DNA"/>
</dbReference>
<dbReference type="Proteomes" id="UP001356427">
    <property type="component" value="Unassembled WGS sequence"/>
</dbReference>
<protein>
    <submittedName>
        <fullName evidence="2">Uncharacterized protein</fullName>
    </submittedName>
</protein>
<comment type="caution">
    <text evidence="2">The sequence shown here is derived from an EMBL/GenBank/DDBJ whole genome shotgun (WGS) entry which is preliminary data.</text>
</comment>
<feature type="compositionally biased region" description="Basic and acidic residues" evidence="1">
    <location>
        <begin position="72"/>
        <end position="81"/>
    </location>
</feature>
<evidence type="ECO:0000313" key="2">
    <source>
        <dbReference type="EMBL" id="KAK6329123.1"/>
    </source>
</evidence>
<gene>
    <name evidence="2" type="ORF">J4Q44_G00011010</name>
</gene>
<feature type="compositionally biased region" description="Polar residues" evidence="1">
    <location>
        <begin position="38"/>
        <end position="66"/>
    </location>
</feature>
<organism evidence="2 3">
    <name type="scientific">Coregonus suidteri</name>
    <dbReference type="NCBI Taxonomy" id="861788"/>
    <lineage>
        <taxon>Eukaryota</taxon>
        <taxon>Metazoa</taxon>
        <taxon>Chordata</taxon>
        <taxon>Craniata</taxon>
        <taxon>Vertebrata</taxon>
        <taxon>Euteleostomi</taxon>
        <taxon>Actinopterygii</taxon>
        <taxon>Neopterygii</taxon>
        <taxon>Teleostei</taxon>
        <taxon>Protacanthopterygii</taxon>
        <taxon>Salmoniformes</taxon>
        <taxon>Salmonidae</taxon>
        <taxon>Coregoninae</taxon>
        <taxon>Coregonus</taxon>
    </lineage>
</organism>
<accession>A0AAN8MLW6</accession>